<dbReference type="PRINTS" id="PR00081">
    <property type="entry name" value="GDHRDH"/>
</dbReference>
<dbReference type="InParanoid" id="A0A2K1QZW6"/>
<organism evidence="3 4">
    <name type="scientific">Sphaceloma murrayae</name>
    <dbReference type="NCBI Taxonomy" id="2082308"/>
    <lineage>
        <taxon>Eukaryota</taxon>
        <taxon>Fungi</taxon>
        <taxon>Dikarya</taxon>
        <taxon>Ascomycota</taxon>
        <taxon>Pezizomycotina</taxon>
        <taxon>Dothideomycetes</taxon>
        <taxon>Dothideomycetidae</taxon>
        <taxon>Myriangiales</taxon>
        <taxon>Elsinoaceae</taxon>
        <taxon>Sphaceloma</taxon>
    </lineage>
</organism>
<dbReference type="Gene3D" id="3.40.50.720">
    <property type="entry name" value="NAD(P)-binding Rossmann-like Domain"/>
    <property type="match status" value="1"/>
</dbReference>
<sequence length="275" mass="28823">MALSGRLAIIAGGLGGLGTATALALRKHSARLALLYAPQEAPRRDSVLTSVFGSGSHEDITTHECDITSSASVDALFSTLSATYSSPSSAFPSILVNSAGYVSVQPLHLTTADEAQRNFLPNLLGPLIVSNAWYNLYMTRKRLAEESRLPVPPGRIVSISSQAAHLALDGHGAYCASKAGLMGLTRCQANEWGRDGITANTVSPTVALTALGRKAWGEGRQREDHLARIPAGRFVEPEEVAGAVEFLCGDGASMVNGGDVRIDGGFTTSGGFQVR</sequence>
<evidence type="ECO:0000256" key="1">
    <source>
        <dbReference type="ARBA" id="ARBA00006484"/>
    </source>
</evidence>
<keyword evidence="2" id="KW-0521">NADP</keyword>
<comment type="caution">
    <text evidence="3">The sequence shown here is derived from an EMBL/GenBank/DDBJ whole genome shotgun (WGS) entry which is preliminary data.</text>
</comment>
<keyword evidence="4" id="KW-1185">Reference proteome</keyword>
<dbReference type="OrthoDB" id="1274115at2759"/>
<dbReference type="InterPro" id="IPR020904">
    <property type="entry name" value="Sc_DH/Rdtase_CS"/>
</dbReference>
<evidence type="ECO:0000313" key="3">
    <source>
        <dbReference type="EMBL" id="PNS20592.1"/>
    </source>
</evidence>
<dbReference type="AlphaFoldDB" id="A0A2K1QZW6"/>
<dbReference type="STRING" id="2082308.A0A2K1QZW6"/>
<dbReference type="Proteomes" id="UP000243797">
    <property type="component" value="Unassembled WGS sequence"/>
</dbReference>
<evidence type="ECO:0000313" key="4">
    <source>
        <dbReference type="Proteomes" id="UP000243797"/>
    </source>
</evidence>
<gene>
    <name evidence="3" type="ORF">CAC42_319</name>
</gene>
<comment type="similarity">
    <text evidence="1">Belongs to the short-chain dehydrogenases/reductases (SDR) family.</text>
</comment>
<dbReference type="PROSITE" id="PS00061">
    <property type="entry name" value="ADH_SHORT"/>
    <property type="match status" value="1"/>
</dbReference>
<reference evidence="3 4" key="1">
    <citation type="submission" date="2017-06" db="EMBL/GenBank/DDBJ databases">
        <title>Draft genome sequence of a variant of Elsinoe murrayae.</title>
        <authorList>
            <person name="Cheng Q."/>
        </authorList>
    </citation>
    <scope>NUCLEOTIDE SEQUENCE [LARGE SCALE GENOMIC DNA]</scope>
    <source>
        <strain evidence="3 4">CQ-2017a</strain>
    </source>
</reference>
<dbReference type="InterPro" id="IPR002347">
    <property type="entry name" value="SDR_fam"/>
</dbReference>
<name>A0A2K1QZW6_9PEZI</name>
<proteinExistence type="inferred from homology"/>
<dbReference type="PANTHER" id="PTHR42760:SF122">
    <property type="entry name" value="NAD(P)-BINDING PROTEIN"/>
    <property type="match status" value="1"/>
</dbReference>
<dbReference type="PANTHER" id="PTHR42760">
    <property type="entry name" value="SHORT-CHAIN DEHYDROGENASES/REDUCTASES FAMILY MEMBER"/>
    <property type="match status" value="1"/>
</dbReference>
<dbReference type="EMBL" id="NKHZ01000022">
    <property type="protein sequence ID" value="PNS20592.1"/>
    <property type="molecule type" value="Genomic_DNA"/>
</dbReference>
<dbReference type="CDD" id="cd05233">
    <property type="entry name" value="SDR_c"/>
    <property type="match status" value="1"/>
</dbReference>
<dbReference type="GO" id="GO:0016616">
    <property type="term" value="F:oxidoreductase activity, acting on the CH-OH group of donors, NAD or NADP as acceptor"/>
    <property type="evidence" value="ECO:0007669"/>
    <property type="project" value="TreeGrafter"/>
</dbReference>
<dbReference type="SUPFAM" id="SSF51735">
    <property type="entry name" value="NAD(P)-binding Rossmann-fold domains"/>
    <property type="match status" value="1"/>
</dbReference>
<dbReference type="GO" id="GO:0006633">
    <property type="term" value="P:fatty acid biosynthetic process"/>
    <property type="evidence" value="ECO:0007669"/>
    <property type="project" value="TreeGrafter"/>
</dbReference>
<dbReference type="InterPro" id="IPR036291">
    <property type="entry name" value="NAD(P)-bd_dom_sf"/>
</dbReference>
<evidence type="ECO:0000256" key="2">
    <source>
        <dbReference type="ARBA" id="ARBA00022857"/>
    </source>
</evidence>
<accession>A0A2K1QZW6</accession>
<dbReference type="Pfam" id="PF13561">
    <property type="entry name" value="adh_short_C2"/>
    <property type="match status" value="1"/>
</dbReference>
<dbReference type="GO" id="GO:0048038">
    <property type="term" value="F:quinone binding"/>
    <property type="evidence" value="ECO:0007669"/>
    <property type="project" value="TreeGrafter"/>
</dbReference>
<dbReference type="PRINTS" id="PR00080">
    <property type="entry name" value="SDRFAMILY"/>
</dbReference>
<protein>
    <submittedName>
        <fullName evidence="3">Uncharacterized protein</fullName>
    </submittedName>
</protein>